<keyword evidence="2" id="KW-0067">ATP-binding</keyword>
<keyword evidence="2" id="KW-0378">Hydrolase</keyword>
<accession>A0A2K3LBQ3</accession>
<feature type="region of interest" description="Disordered" evidence="1">
    <location>
        <begin position="32"/>
        <end position="122"/>
    </location>
</feature>
<keyword evidence="2" id="KW-0347">Helicase</keyword>
<evidence type="ECO:0000313" key="2">
    <source>
        <dbReference type="EMBL" id="PNX75953.1"/>
    </source>
</evidence>
<comment type="caution">
    <text evidence="2">The sequence shown here is derived from an EMBL/GenBank/DDBJ whole genome shotgun (WGS) entry which is preliminary data.</text>
</comment>
<keyword evidence="2" id="KW-0547">Nucleotide-binding</keyword>
<sequence length="122" mass="14041">MPEYSFLIFCRPRKYIVLFCGYWISCIVSRRKATSDKKILRPKNSQKTSEFDAPPLDNELDDVHLNTDPVVQKPKRPKRIKKNVNEMYEDTLPGTATTVAPEQTQFQPPHDEGSKIESGQDT</sequence>
<reference evidence="2 3" key="1">
    <citation type="journal article" date="2014" name="Am. J. Bot.">
        <title>Genome assembly and annotation for red clover (Trifolium pratense; Fabaceae).</title>
        <authorList>
            <person name="Istvanek J."/>
            <person name="Jaros M."/>
            <person name="Krenek A."/>
            <person name="Repkova J."/>
        </authorList>
    </citation>
    <scope>NUCLEOTIDE SEQUENCE [LARGE SCALE GENOMIC DNA]</scope>
    <source>
        <strain evidence="3">cv. Tatra</strain>
        <tissue evidence="2">Young leaves</tissue>
    </source>
</reference>
<evidence type="ECO:0000256" key="1">
    <source>
        <dbReference type="SAM" id="MobiDB-lite"/>
    </source>
</evidence>
<dbReference type="Proteomes" id="UP000236291">
    <property type="component" value="Unassembled WGS sequence"/>
</dbReference>
<feature type="compositionally biased region" description="Polar residues" evidence="1">
    <location>
        <begin position="94"/>
        <end position="107"/>
    </location>
</feature>
<gene>
    <name evidence="2" type="ORF">L195_g031898</name>
</gene>
<organism evidence="2 3">
    <name type="scientific">Trifolium pratense</name>
    <name type="common">Red clover</name>
    <dbReference type="NCBI Taxonomy" id="57577"/>
    <lineage>
        <taxon>Eukaryota</taxon>
        <taxon>Viridiplantae</taxon>
        <taxon>Streptophyta</taxon>
        <taxon>Embryophyta</taxon>
        <taxon>Tracheophyta</taxon>
        <taxon>Spermatophyta</taxon>
        <taxon>Magnoliopsida</taxon>
        <taxon>eudicotyledons</taxon>
        <taxon>Gunneridae</taxon>
        <taxon>Pentapetalae</taxon>
        <taxon>rosids</taxon>
        <taxon>fabids</taxon>
        <taxon>Fabales</taxon>
        <taxon>Fabaceae</taxon>
        <taxon>Papilionoideae</taxon>
        <taxon>50 kb inversion clade</taxon>
        <taxon>NPAAA clade</taxon>
        <taxon>Hologalegina</taxon>
        <taxon>IRL clade</taxon>
        <taxon>Trifolieae</taxon>
        <taxon>Trifolium</taxon>
    </lineage>
</organism>
<reference evidence="2 3" key="2">
    <citation type="journal article" date="2017" name="Front. Plant Sci.">
        <title>Gene Classification and Mining of Molecular Markers Useful in Red Clover (Trifolium pratense) Breeding.</title>
        <authorList>
            <person name="Istvanek J."/>
            <person name="Dluhosova J."/>
            <person name="Dluhos P."/>
            <person name="Patkova L."/>
            <person name="Nedelnik J."/>
            <person name="Repkova J."/>
        </authorList>
    </citation>
    <scope>NUCLEOTIDE SEQUENCE [LARGE SCALE GENOMIC DNA]</scope>
    <source>
        <strain evidence="3">cv. Tatra</strain>
        <tissue evidence="2">Young leaves</tissue>
    </source>
</reference>
<protein>
    <submittedName>
        <fullName evidence="2">DNA helicase ino80-like protein</fullName>
    </submittedName>
</protein>
<feature type="compositionally biased region" description="Basic residues" evidence="1">
    <location>
        <begin position="73"/>
        <end position="82"/>
    </location>
</feature>
<dbReference type="EMBL" id="ASHM01029874">
    <property type="protein sequence ID" value="PNX75953.1"/>
    <property type="molecule type" value="Genomic_DNA"/>
</dbReference>
<dbReference type="AlphaFoldDB" id="A0A2K3LBQ3"/>
<proteinExistence type="predicted"/>
<name>A0A2K3LBQ3_TRIPR</name>
<dbReference type="GO" id="GO:0004386">
    <property type="term" value="F:helicase activity"/>
    <property type="evidence" value="ECO:0007669"/>
    <property type="project" value="UniProtKB-KW"/>
</dbReference>
<evidence type="ECO:0000313" key="3">
    <source>
        <dbReference type="Proteomes" id="UP000236291"/>
    </source>
</evidence>